<name>A0A0Q3PSY8_BRADI</name>
<feature type="compositionally biased region" description="Basic and acidic residues" evidence="1">
    <location>
        <begin position="16"/>
        <end position="25"/>
    </location>
</feature>
<feature type="region of interest" description="Disordered" evidence="1">
    <location>
        <begin position="1"/>
        <end position="38"/>
    </location>
</feature>
<feature type="domain" description="DUF6598" evidence="2">
    <location>
        <begin position="180"/>
        <end position="250"/>
    </location>
</feature>
<evidence type="ECO:0000313" key="3">
    <source>
        <dbReference type="EMBL" id="KQJ92601.1"/>
    </source>
</evidence>
<evidence type="ECO:0000259" key="2">
    <source>
        <dbReference type="Pfam" id="PF20241"/>
    </source>
</evidence>
<dbReference type="PANTHER" id="PTHR33065">
    <property type="entry name" value="OS07G0486400 PROTEIN"/>
    <property type="match status" value="1"/>
</dbReference>
<protein>
    <recommendedName>
        <fullName evidence="2">DUF6598 domain-containing protein</fullName>
    </recommendedName>
</protein>
<evidence type="ECO:0000256" key="1">
    <source>
        <dbReference type="SAM" id="MobiDB-lite"/>
    </source>
</evidence>
<sequence>MEAETETGAAGAKRQLRTESNEAGRKKVAGPVTAAGGTKTEIPSMLEASFKLIEHARLKSAVARLNKANPGAPPLVLEALTEQERATLVEEEKEFMRKVSAENSKRRLAQYEAELAQDPPEEEEEEDPGKDEWDKRYGCFRQHLEEKRANQNFSFEAITRIPAMCFTDKPIPGHDSYRPSVQIFTVKVAEINGGLCWPLDVFGMIAVRDKLDYSRNIIFSRTRDNPQTLTQQDPYFLLTGPTRAPVYRSSQFMRERGRLQFQILCGQYTLQQQAQHARAPVWSRRVLRRGHHHTSDPRGFVVARRVPRPVYCLHRQRESHEGLASRFRRREGSCCCC</sequence>
<feature type="compositionally biased region" description="Acidic residues" evidence="1">
    <location>
        <begin position="119"/>
        <end position="129"/>
    </location>
</feature>
<dbReference type="Proteomes" id="UP000008810">
    <property type="component" value="Chromosome 4"/>
</dbReference>
<dbReference type="EMBL" id="CM000883">
    <property type="protein sequence ID" value="KQJ92601.1"/>
    <property type="molecule type" value="Genomic_DNA"/>
</dbReference>
<keyword evidence="5" id="KW-1185">Reference proteome</keyword>
<gene>
    <name evidence="4" type="primary">LOC100845841</name>
    <name evidence="3" type="ORF">BRADI_4g44690v3</name>
</gene>
<reference evidence="4" key="3">
    <citation type="submission" date="2018-08" db="UniProtKB">
        <authorList>
            <consortium name="EnsemblPlants"/>
        </authorList>
    </citation>
    <scope>IDENTIFICATION</scope>
    <source>
        <strain evidence="4">cv. Bd21</strain>
    </source>
</reference>
<dbReference type="ExpressionAtlas" id="A0A0Q3PSY8">
    <property type="expression patterns" value="baseline"/>
</dbReference>
<dbReference type="Gramene" id="KQJ92601">
    <property type="protein sequence ID" value="KQJ92601"/>
    <property type="gene ID" value="BRADI_4g44690v3"/>
</dbReference>
<evidence type="ECO:0000313" key="5">
    <source>
        <dbReference type="Proteomes" id="UP000008810"/>
    </source>
</evidence>
<evidence type="ECO:0000313" key="4">
    <source>
        <dbReference type="EnsemblPlants" id="KQJ92601"/>
    </source>
</evidence>
<reference evidence="3" key="2">
    <citation type="submission" date="2017-06" db="EMBL/GenBank/DDBJ databases">
        <title>WGS assembly of Brachypodium distachyon.</title>
        <authorList>
            <consortium name="The International Brachypodium Initiative"/>
            <person name="Lucas S."/>
            <person name="Harmon-Smith M."/>
            <person name="Lail K."/>
            <person name="Tice H."/>
            <person name="Grimwood J."/>
            <person name="Bruce D."/>
            <person name="Barry K."/>
            <person name="Shu S."/>
            <person name="Lindquist E."/>
            <person name="Wang M."/>
            <person name="Pitluck S."/>
            <person name="Vogel J.P."/>
            <person name="Garvin D.F."/>
            <person name="Mockler T.C."/>
            <person name="Schmutz J."/>
            <person name="Rokhsar D."/>
            <person name="Bevan M.W."/>
        </authorList>
    </citation>
    <scope>NUCLEOTIDE SEQUENCE</scope>
    <source>
        <strain evidence="3">Bd21</strain>
    </source>
</reference>
<accession>A0A0Q3PSY8</accession>
<dbReference type="AlphaFoldDB" id="A0A0Q3PSY8"/>
<dbReference type="Pfam" id="PF20241">
    <property type="entry name" value="DUF6598"/>
    <property type="match status" value="1"/>
</dbReference>
<dbReference type="EnsemblPlants" id="KQJ92601">
    <property type="protein sequence ID" value="KQJ92601"/>
    <property type="gene ID" value="BRADI_4g44690v3"/>
</dbReference>
<proteinExistence type="predicted"/>
<feature type="compositionally biased region" description="Low complexity" evidence="1">
    <location>
        <begin position="1"/>
        <end position="12"/>
    </location>
</feature>
<dbReference type="InterPro" id="IPR046533">
    <property type="entry name" value="DUF6598"/>
</dbReference>
<dbReference type="PANTHER" id="PTHR33065:SF138">
    <property type="entry name" value="OS09G0442000 PROTEIN"/>
    <property type="match status" value="1"/>
</dbReference>
<organism evidence="3">
    <name type="scientific">Brachypodium distachyon</name>
    <name type="common">Purple false brome</name>
    <name type="synonym">Trachynia distachya</name>
    <dbReference type="NCBI Taxonomy" id="15368"/>
    <lineage>
        <taxon>Eukaryota</taxon>
        <taxon>Viridiplantae</taxon>
        <taxon>Streptophyta</taxon>
        <taxon>Embryophyta</taxon>
        <taxon>Tracheophyta</taxon>
        <taxon>Spermatophyta</taxon>
        <taxon>Magnoliopsida</taxon>
        <taxon>Liliopsida</taxon>
        <taxon>Poales</taxon>
        <taxon>Poaceae</taxon>
        <taxon>BOP clade</taxon>
        <taxon>Pooideae</taxon>
        <taxon>Stipodae</taxon>
        <taxon>Brachypodieae</taxon>
        <taxon>Brachypodium</taxon>
    </lineage>
</organism>
<reference evidence="3 4" key="1">
    <citation type="journal article" date="2010" name="Nature">
        <title>Genome sequencing and analysis of the model grass Brachypodium distachyon.</title>
        <authorList>
            <consortium name="International Brachypodium Initiative"/>
        </authorList>
    </citation>
    <scope>NUCLEOTIDE SEQUENCE [LARGE SCALE GENOMIC DNA]</scope>
    <source>
        <strain evidence="3">Bd21</strain>
        <strain evidence="4">cv. Bd21</strain>
    </source>
</reference>
<feature type="region of interest" description="Disordered" evidence="1">
    <location>
        <begin position="112"/>
        <end position="133"/>
    </location>
</feature>
<dbReference type="OrthoDB" id="586448at2759"/>